<dbReference type="Pfam" id="PF00072">
    <property type="entry name" value="Response_reg"/>
    <property type="match status" value="1"/>
</dbReference>
<dbReference type="InterPro" id="IPR003594">
    <property type="entry name" value="HATPase_dom"/>
</dbReference>
<dbReference type="CDD" id="cd00082">
    <property type="entry name" value="HisKA"/>
    <property type="match status" value="1"/>
</dbReference>
<dbReference type="InterPro" id="IPR001789">
    <property type="entry name" value="Sig_transdc_resp-reg_receiver"/>
</dbReference>
<dbReference type="InterPro" id="IPR011006">
    <property type="entry name" value="CheY-like_superfamily"/>
</dbReference>
<dbReference type="PROSITE" id="PS50112">
    <property type="entry name" value="PAS"/>
    <property type="match status" value="2"/>
</dbReference>
<dbReference type="SMART" id="SM00388">
    <property type="entry name" value="HisKA"/>
    <property type="match status" value="1"/>
</dbReference>
<evidence type="ECO:0000259" key="8">
    <source>
        <dbReference type="PROSITE" id="PS50109"/>
    </source>
</evidence>
<dbReference type="Pfam" id="PF00989">
    <property type="entry name" value="PAS"/>
    <property type="match status" value="1"/>
</dbReference>
<dbReference type="Gene3D" id="3.30.450.20">
    <property type="entry name" value="PAS domain"/>
    <property type="match status" value="3"/>
</dbReference>
<dbReference type="SUPFAM" id="SSF55874">
    <property type="entry name" value="ATPase domain of HSP90 chaperone/DNA topoisomerase II/histidine kinase"/>
    <property type="match status" value="1"/>
</dbReference>
<evidence type="ECO:0000256" key="2">
    <source>
        <dbReference type="ARBA" id="ARBA00004429"/>
    </source>
</evidence>
<dbReference type="Gene3D" id="3.40.50.2300">
    <property type="match status" value="1"/>
</dbReference>
<keyword evidence="5 12" id="KW-0808">Transferase</keyword>
<evidence type="ECO:0000259" key="11">
    <source>
        <dbReference type="PROSITE" id="PS50113"/>
    </source>
</evidence>
<dbReference type="SUPFAM" id="SSF55785">
    <property type="entry name" value="PYP-like sensor domain (PAS domain)"/>
    <property type="match status" value="3"/>
</dbReference>
<dbReference type="SMART" id="SM00448">
    <property type="entry name" value="REC"/>
    <property type="match status" value="1"/>
</dbReference>
<evidence type="ECO:0000256" key="3">
    <source>
        <dbReference type="ARBA" id="ARBA00012438"/>
    </source>
</evidence>
<evidence type="ECO:0000256" key="7">
    <source>
        <dbReference type="PROSITE-ProRule" id="PRU00169"/>
    </source>
</evidence>
<protein>
    <recommendedName>
        <fullName evidence="3">histidine kinase</fullName>
        <ecNumber evidence="3">2.7.13.3</ecNumber>
    </recommendedName>
</protein>
<dbReference type="InterPro" id="IPR005467">
    <property type="entry name" value="His_kinase_dom"/>
</dbReference>
<keyword evidence="4 7" id="KW-0597">Phosphoprotein</keyword>
<feature type="domain" description="PAS" evidence="10">
    <location>
        <begin position="287"/>
        <end position="335"/>
    </location>
</feature>
<dbReference type="InterPro" id="IPR036890">
    <property type="entry name" value="HATPase_C_sf"/>
</dbReference>
<evidence type="ECO:0000256" key="5">
    <source>
        <dbReference type="ARBA" id="ARBA00022679"/>
    </source>
</evidence>
<dbReference type="InterPro" id="IPR036097">
    <property type="entry name" value="HisK_dim/P_sf"/>
</dbReference>
<comment type="subcellular location">
    <subcellularLocation>
        <location evidence="2">Cell inner membrane</location>
        <topology evidence="2">Multi-pass membrane protein</topology>
    </subcellularLocation>
</comment>
<sequence length="794" mass="86802">MRLASNRKTKWGSMTASNEGLAGALPFEFDHFHAALANMGEGIITTDAHGHITFLNAAAQLLTGWTQAKAVGMAVEKVFNVADQDTCLVPENPIAKAQSENRVVRMSLTSIMIGKTGGRQQIDGSAAPVFNDAGELAGAVVIFRDATERARQSRCMQLALDDANDLVKSIRAPFLTLDGNLRVVRVNAAFCEAFAVSKVSAEGLGIYELNEQQWDTPIFRVALDEIQSGHRTTRDCCFEVDFPGVGRRIIALNVRRLGADDGGGHFIMVTFDDITGGHRSETSALVSEVPYKRLFESAKDGIIVLDAKTLKITDANQFLLDLLGYSVAELLGKELWELGFVADKPASQSVGRELQDHGYVRYRHLPLETKDGKCIDVEVISNIYSVNQHAVAQCNIRDISVQSRMERKLQEQTDALAELHSRKDEFLAMLSHELRNPLAPMANAVRLLKLQCDEDPVQGRARGIIERQLIQLTRLVDDLMEVSRITTGRVLLRNDLVAVSMIIENAVETVRHLMDLRRHQLRVSLSPQVVWVYADAARLEQVFVNLLTNAAKYTEEGGHVTVTLEQEGEDCVVRIRDTGVGIGPELLPHVFDLFTQAELSLDRSRGGLGVGLALVRSLVEMHGGRVDVRSVEGQGSEFVVRIPSVASPAPQPFLARSETNKQGDAKLRVLVVDDNLDTAESMSMLVETLGHDVLIAHEGNAALQAFREFKADVVLLDIGLPGLTGYEVAACIRAQETSHKAVLVAITGYGQESDRQLALAAGFDHHLVKPVDFDKVIAILRVASESGVGVAARA</sequence>
<feature type="domain" description="Histidine kinase" evidence="8">
    <location>
        <begin position="429"/>
        <end position="646"/>
    </location>
</feature>
<reference evidence="12 13" key="1">
    <citation type="submission" date="2017-03" db="EMBL/GenBank/DDBJ databases">
        <title>Genome analysis of strain PAMC 26510.</title>
        <authorList>
            <person name="Oh H.-M."/>
            <person name="Yang J.-A."/>
        </authorList>
    </citation>
    <scope>NUCLEOTIDE SEQUENCE [LARGE SCALE GENOMIC DNA]</scope>
    <source>
        <strain evidence="12 13">PAMC 26510</strain>
    </source>
</reference>
<dbReference type="PANTHER" id="PTHR43047:SF72">
    <property type="entry name" value="OSMOSENSING HISTIDINE PROTEIN KINASE SLN1"/>
    <property type="match status" value="1"/>
</dbReference>
<dbReference type="PROSITE" id="PS50109">
    <property type="entry name" value="HIS_KIN"/>
    <property type="match status" value="1"/>
</dbReference>
<name>A0A2C9XVL5_CABSO</name>
<feature type="domain" description="Response regulatory" evidence="9">
    <location>
        <begin position="668"/>
        <end position="784"/>
    </location>
</feature>
<dbReference type="AlphaFoldDB" id="A0A2C9XVL5"/>
<dbReference type="Pfam" id="PF08448">
    <property type="entry name" value="PAS_4"/>
    <property type="match status" value="1"/>
</dbReference>
<dbReference type="SUPFAM" id="SSF47384">
    <property type="entry name" value="Homodimeric domain of signal transducing histidine kinase"/>
    <property type="match status" value="1"/>
</dbReference>
<dbReference type="PROSITE" id="PS50110">
    <property type="entry name" value="RESPONSE_REGULATORY"/>
    <property type="match status" value="1"/>
</dbReference>
<dbReference type="InterPro" id="IPR013656">
    <property type="entry name" value="PAS_4"/>
</dbReference>
<dbReference type="EC" id="2.7.13.3" evidence="3"/>
<keyword evidence="6" id="KW-0418">Kinase</keyword>
<gene>
    <name evidence="12" type="ORF">PAMC26510_37670</name>
</gene>
<dbReference type="Proteomes" id="UP000194546">
    <property type="component" value="Unassembled WGS sequence"/>
</dbReference>
<dbReference type="Gene3D" id="3.30.565.10">
    <property type="entry name" value="Histidine kinase-like ATPase, C-terminal domain"/>
    <property type="match status" value="1"/>
</dbReference>
<dbReference type="Pfam" id="PF00512">
    <property type="entry name" value="HisKA"/>
    <property type="match status" value="1"/>
</dbReference>
<dbReference type="Pfam" id="PF13188">
    <property type="entry name" value="PAS_8"/>
    <property type="match status" value="1"/>
</dbReference>
<evidence type="ECO:0000259" key="10">
    <source>
        <dbReference type="PROSITE" id="PS50112"/>
    </source>
</evidence>
<evidence type="ECO:0000259" key="9">
    <source>
        <dbReference type="PROSITE" id="PS50110"/>
    </source>
</evidence>
<organism evidence="12 13">
    <name type="scientific">Caballeronia sordidicola</name>
    <name type="common">Burkholderia sordidicola</name>
    <dbReference type="NCBI Taxonomy" id="196367"/>
    <lineage>
        <taxon>Bacteria</taxon>
        <taxon>Pseudomonadati</taxon>
        <taxon>Pseudomonadota</taxon>
        <taxon>Betaproteobacteria</taxon>
        <taxon>Burkholderiales</taxon>
        <taxon>Burkholderiaceae</taxon>
        <taxon>Caballeronia</taxon>
    </lineage>
</organism>
<evidence type="ECO:0000313" key="13">
    <source>
        <dbReference type="Proteomes" id="UP000194546"/>
    </source>
</evidence>
<feature type="modified residue" description="4-aspartylphosphate" evidence="7">
    <location>
        <position position="717"/>
    </location>
</feature>
<evidence type="ECO:0000256" key="6">
    <source>
        <dbReference type="ARBA" id="ARBA00022777"/>
    </source>
</evidence>
<comment type="catalytic activity">
    <reaction evidence="1">
        <text>ATP + protein L-histidine = ADP + protein N-phospho-L-histidine.</text>
        <dbReference type="EC" id="2.7.13.3"/>
    </reaction>
</comment>
<dbReference type="GO" id="GO:0009927">
    <property type="term" value="F:histidine phosphotransfer kinase activity"/>
    <property type="evidence" value="ECO:0007669"/>
    <property type="project" value="TreeGrafter"/>
</dbReference>
<dbReference type="GO" id="GO:0032259">
    <property type="term" value="P:methylation"/>
    <property type="evidence" value="ECO:0007669"/>
    <property type="project" value="UniProtKB-KW"/>
</dbReference>
<comment type="caution">
    <text evidence="12">The sequence shown here is derived from an EMBL/GenBank/DDBJ whole genome shotgun (WGS) entry which is preliminary data.</text>
</comment>
<dbReference type="InterPro" id="IPR000700">
    <property type="entry name" value="PAS-assoc_C"/>
</dbReference>
<dbReference type="SMART" id="SM00091">
    <property type="entry name" value="PAS"/>
    <property type="match status" value="3"/>
</dbReference>
<dbReference type="Pfam" id="PF02518">
    <property type="entry name" value="HATPase_c"/>
    <property type="match status" value="1"/>
</dbReference>
<dbReference type="GO" id="GO:0005886">
    <property type="term" value="C:plasma membrane"/>
    <property type="evidence" value="ECO:0007669"/>
    <property type="project" value="UniProtKB-SubCell"/>
</dbReference>
<evidence type="ECO:0000256" key="4">
    <source>
        <dbReference type="ARBA" id="ARBA00022553"/>
    </source>
</evidence>
<accession>A0A2C9XVL5</accession>
<dbReference type="SMART" id="SM00387">
    <property type="entry name" value="HATPase_c"/>
    <property type="match status" value="1"/>
</dbReference>
<evidence type="ECO:0000256" key="1">
    <source>
        <dbReference type="ARBA" id="ARBA00000085"/>
    </source>
</evidence>
<dbReference type="GO" id="GO:0006355">
    <property type="term" value="P:regulation of DNA-templated transcription"/>
    <property type="evidence" value="ECO:0007669"/>
    <property type="project" value="InterPro"/>
</dbReference>
<dbReference type="FunFam" id="3.30.565.10:FF:000006">
    <property type="entry name" value="Sensor histidine kinase WalK"/>
    <property type="match status" value="1"/>
</dbReference>
<dbReference type="CDD" id="cd00130">
    <property type="entry name" value="PAS"/>
    <property type="match status" value="2"/>
</dbReference>
<dbReference type="GO" id="GO:0008168">
    <property type="term" value="F:methyltransferase activity"/>
    <property type="evidence" value="ECO:0007669"/>
    <property type="project" value="UniProtKB-KW"/>
</dbReference>
<dbReference type="NCBIfam" id="TIGR00229">
    <property type="entry name" value="sensory_box"/>
    <property type="match status" value="2"/>
</dbReference>
<dbReference type="InterPro" id="IPR004358">
    <property type="entry name" value="Sig_transdc_His_kin-like_C"/>
</dbReference>
<dbReference type="InterPro" id="IPR035965">
    <property type="entry name" value="PAS-like_dom_sf"/>
</dbReference>
<dbReference type="SUPFAM" id="SSF52172">
    <property type="entry name" value="CheY-like"/>
    <property type="match status" value="1"/>
</dbReference>
<dbReference type="GO" id="GO:0000155">
    <property type="term" value="F:phosphorelay sensor kinase activity"/>
    <property type="evidence" value="ECO:0007669"/>
    <property type="project" value="InterPro"/>
</dbReference>
<dbReference type="EMBL" id="NBTY01000218">
    <property type="protein sequence ID" value="OTP65628.1"/>
    <property type="molecule type" value="Genomic_DNA"/>
</dbReference>
<feature type="domain" description="PAS" evidence="10">
    <location>
        <begin position="28"/>
        <end position="85"/>
    </location>
</feature>
<dbReference type="InterPro" id="IPR000014">
    <property type="entry name" value="PAS"/>
</dbReference>
<dbReference type="InterPro" id="IPR003661">
    <property type="entry name" value="HisK_dim/P_dom"/>
</dbReference>
<dbReference type="InterPro" id="IPR013767">
    <property type="entry name" value="PAS_fold"/>
</dbReference>
<feature type="domain" description="PAC" evidence="11">
    <location>
        <begin position="97"/>
        <end position="158"/>
    </location>
</feature>
<proteinExistence type="predicted"/>
<dbReference type="Gene3D" id="1.10.287.130">
    <property type="match status" value="1"/>
</dbReference>
<dbReference type="PRINTS" id="PR00344">
    <property type="entry name" value="BCTRLSENSOR"/>
</dbReference>
<keyword evidence="12" id="KW-0489">Methyltransferase</keyword>
<dbReference type="PANTHER" id="PTHR43047">
    <property type="entry name" value="TWO-COMPONENT HISTIDINE PROTEIN KINASE"/>
    <property type="match status" value="1"/>
</dbReference>
<dbReference type="CDD" id="cd17580">
    <property type="entry name" value="REC_2_DhkD-like"/>
    <property type="match status" value="1"/>
</dbReference>
<evidence type="ECO:0000313" key="12">
    <source>
        <dbReference type="EMBL" id="OTP65628.1"/>
    </source>
</evidence>
<dbReference type="PROSITE" id="PS50113">
    <property type="entry name" value="PAC"/>
    <property type="match status" value="1"/>
</dbReference>